<keyword evidence="12" id="KW-1185">Reference proteome</keyword>
<comment type="subcellular location">
    <subcellularLocation>
        <location evidence="1 7">Cell outer membrane</location>
        <topology evidence="1 7">Multi-pass membrane protein</topology>
    </subcellularLocation>
</comment>
<dbReference type="GO" id="GO:0009279">
    <property type="term" value="C:cell outer membrane"/>
    <property type="evidence" value="ECO:0007669"/>
    <property type="project" value="UniProtKB-SubCell"/>
</dbReference>
<feature type="domain" description="Outer membrane protein beta-barrel" evidence="10">
    <location>
        <begin position="381"/>
        <end position="779"/>
    </location>
</feature>
<dbReference type="InterPro" id="IPR037066">
    <property type="entry name" value="Plug_dom_sf"/>
</dbReference>
<dbReference type="SUPFAM" id="SSF56935">
    <property type="entry name" value="Porins"/>
    <property type="match status" value="1"/>
</dbReference>
<dbReference type="InterPro" id="IPR036942">
    <property type="entry name" value="Beta-barrel_TonB_sf"/>
</dbReference>
<evidence type="ECO:0000256" key="8">
    <source>
        <dbReference type="SAM" id="MobiDB-lite"/>
    </source>
</evidence>
<evidence type="ECO:0000313" key="12">
    <source>
        <dbReference type="Proteomes" id="UP000294616"/>
    </source>
</evidence>
<sequence>MFKLTLIKNVKLVLIAGLLFAVHGAFAQQGGGLRGQVVDDAKDAVELASVSLLRLPDSTIVKDMQTASNGRFEFTDVAAGNYAIRISFVGFVQKVVGNIQIGTTSHNLGVITLNQDSRLLDAVVIEKAAPAVEYGLDRTTFNMTPDIQSMSVNATEVLEQIPMVEMDENGSPSVMGQNLTVLIDGRPSTVYGSDIATVLKLVPSGTIEKVEVITSPSARYTTEQGGIVLNIITKSNRLIGVSGIASLATTTANRYSPSLNVNVTRNRIGFNNSISFDSERDPSNSSVFRQNLVSPSFSTDQQRNGLEKESDFSYTGNLFYEVTDKSTFGVFFGLGRDTENENETLITRTLDDNNQLTSGYNRAISSERSMMNYRAGIDFKQTFANEDQILDLQAYYSTRDNDQTEIFDQQSDWDELDYLQRQVSTGGDHGFTVQGDYVQPLGENSSLEAGFRGDWEKDSDQFNPYQFDPQTEEYVLMTDRMDDLTSKEQQYSLYAMYRTSIERLSVQAGARLEKSVLDAEQPLLGQSYSNNFLNLIPTVNLAYRLKNEDNIKVSYSRRARSPRWNQLSPFIDYSNPENIQSGNPELKPSVTNSFEFSYGKFINQFNLFASVFYRNSNNPIQRITTVDSEGISFTTFDNIGKENYYGLETGASADIVPQWNVRLNIGVRKSEVLGFDRENSNVSLTGRFSTFFPLPYGFRGYAFVRYMGPRAIAQGEMKGMLISDIGLRKAVLDRKVNLALRLSDVFNNQQFSRTLTQPNFVEVSDFRRQSRYLSFSISYTFGSLKEGAARNSGDQEPNMGGDDMGGGDVGGPGM</sequence>
<dbReference type="Pfam" id="PF13620">
    <property type="entry name" value="CarboxypepD_reg"/>
    <property type="match status" value="1"/>
</dbReference>
<dbReference type="Gene3D" id="2.40.170.20">
    <property type="entry name" value="TonB-dependent receptor, beta-barrel domain"/>
    <property type="match status" value="1"/>
</dbReference>
<keyword evidence="4 7" id="KW-0812">Transmembrane</keyword>
<feature type="signal peptide" evidence="9">
    <location>
        <begin position="1"/>
        <end position="27"/>
    </location>
</feature>
<comment type="caution">
    <text evidence="11">The sequence shown here is derived from an EMBL/GenBank/DDBJ whole genome shotgun (WGS) entry which is preliminary data.</text>
</comment>
<evidence type="ECO:0000256" key="7">
    <source>
        <dbReference type="PROSITE-ProRule" id="PRU01360"/>
    </source>
</evidence>
<evidence type="ECO:0000256" key="5">
    <source>
        <dbReference type="ARBA" id="ARBA00023136"/>
    </source>
</evidence>
<evidence type="ECO:0000259" key="10">
    <source>
        <dbReference type="Pfam" id="PF14905"/>
    </source>
</evidence>
<keyword evidence="3 7" id="KW-1134">Transmembrane beta strand</keyword>
<reference evidence="11 12" key="1">
    <citation type="submission" date="2019-03" db="EMBL/GenBank/DDBJ databases">
        <title>Genomic Encyclopedia of Archaeal and Bacterial Type Strains, Phase II (KMG-II): from individual species to whole genera.</title>
        <authorList>
            <person name="Goeker M."/>
        </authorList>
    </citation>
    <scope>NUCLEOTIDE SEQUENCE [LARGE SCALE GENOMIC DNA]</scope>
    <source>
        <strain evidence="11 12">DSM 22554</strain>
    </source>
</reference>
<feature type="chain" id="PRO_5020466386" evidence="9">
    <location>
        <begin position="28"/>
        <end position="814"/>
    </location>
</feature>
<evidence type="ECO:0000256" key="2">
    <source>
        <dbReference type="ARBA" id="ARBA00022448"/>
    </source>
</evidence>
<evidence type="ECO:0000256" key="6">
    <source>
        <dbReference type="ARBA" id="ARBA00023237"/>
    </source>
</evidence>
<dbReference type="Gene3D" id="2.170.130.10">
    <property type="entry name" value="TonB-dependent receptor, plug domain"/>
    <property type="match status" value="1"/>
</dbReference>
<gene>
    <name evidence="11" type="ORF">C8N28_1345</name>
</gene>
<evidence type="ECO:0000256" key="9">
    <source>
        <dbReference type="SAM" id="SignalP"/>
    </source>
</evidence>
<dbReference type="OrthoDB" id="606851at2"/>
<keyword evidence="6 7" id="KW-0998">Cell outer membrane</keyword>
<evidence type="ECO:0000256" key="4">
    <source>
        <dbReference type="ARBA" id="ARBA00022692"/>
    </source>
</evidence>
<evidence type="ECO:0000313" key="11">
    <source>
        <dbReference type="EMBL" id="TCK82760.1"/>
    </source>
</evidence>
<dbReference type="Pfam" id="PF14905">
    <property type="entry name" value="OMP_b-brl_3"/>
    <property type="match status" value="1"/>
</dbReference>
<dbReference type="Gene3D" id="2.60.40.1120">
    <property type="entry name" value="Carboxypeptidase-like, regulatory domain"/>
    <property type="match status" value="1"/>
</dbReference>
<evidence type="ECO:0000256" key="3">
    <source>
        <dbReference type="ARBA" id="ARBA00022452"/>
    </source>
</evidence>
<dbReference type="SUPFAM" id="SSF49464">
    <property type="entry name" value="Carboxypeptidase regulatory domain-like"/>
    <property type="match status" value="1"/>
</dbReference>
<protein>
    <submittedName>
        <fullName evidence="11">Outer membrane receptor for ferrienterochelin and colicin</fullName>
    </submittedName>
</protein>
<organism evidence="11 12">
    <name type="scientific">Albibacterium bauzanense</name>
    <dbReference type="NCBI Taxonomy" id="653929"/>
    <lineage>
        <taxon>Bacteria</taxon>
        <taxon>Pseudomonadati</taxon>
        <taxon>Bacteroidota</taxon>
        <taxon>Sphingobacteriia</taxon>
        <taxon>Sphingobacteriales</taxon>
        <taxon>Sphingobacteriaceae</taxon>
        <taxon>Albibacterium</taxon>
    </lineage>
</organism>
<dbReference type="RefSeq" id="WP_132222863.1">
    <property type="nucleotide sequence ID" value="NZ_SMGO01000002.1"/>
</dbReference>
<keyword evidence="5 7" id="KW-0472">Membrane</keyword>
<keyword evidence="11" id="KW-0675">Receptor</keyword>
<comment type="similarity">
    <text evidence="7">Belongs to the TonB-dependent receptor family.</text>
</comment>
<dbReference type="PROSITE" id="PS52016">
    <property type="entry name" value="TONB_DEPENDENT_REC_3"/>
    <property type="match status" value="1"/>
</dbReference>
<dbReference type="Proteomes" id="UP000294616">
    <property type="component" value="Unassembled WGS sequence"/>
</dbReference>
<accession>A0A4R1LW79</accession>
<dbReference type="InterPro" id="IPR041700">
    <property type="entry name" value="OMP_b-brl_3"/>
</dbReference>
<keyword evidence="9" id="KW-0732">Signal</keyword>
<dbReference type="EMBL" id="SMGO01000002">
    <property type="protein sequence ID" value="TCK82760.1"/>
    <property type="molecule type" value="Genomic_DNA"/>
</dbReference>
<feature type="region of interest" description="Disordered" evidence="8">
    <location>
        <begin position="278"/>
        <end position="306"/>
    </location>
</feature>
<keyword evidence="2 7" id="KW-0813">Transport</keyword>
<proteinExistence type="inferred from homology"/>
<name>A0A4R1LW79_9SPHI</name>
<feature type="compositionally biased region" description="Gly residues" evidence="8">
    <location>
        <begin position="802"/>
        <end position="814"/>
    </location>
</feature>
<evidence type="ECO:0000256" key="1">
    <source>
        <dbReference type="ARBA" id="ARBA00004571"/>
    </source>
</evidence>
<feature type="region of interest" description="Disordered" evidence="8">
    <location>
        <begin position="788"/>
        <end position="814"/>
    </location>
</feature>
<dbReference type="AlphaFoldDB" id="A0A4R1LW79"/>
<dbReference type="InterPro" id="IPR008969">
    <property type="entry name" value="CarboxyPept-like_regulatory"/>
</dbReference>
<dbReference type="InterPro" id="IPR039426">
    <property type="entry name" value="TonB-dep_rcpt-like"/>
</dbReference>
<feature type="compositionally biased region" description="Polar residues" evidence="8">
    <location>
        <begin position="283"/>
        <end position="304"/>
    </location>
</feature>